<sequence>MNGEQLFKHIVSGKARGPLASIARAGLGVLSTVYTQGVKQRNKKFDDKSGVIRATVPVISVGNITAGGTGKTPMVRYICQYLETANYSPAILSRGYRAKDNEETIVVSRRGRLEVTPAVSGDEAWLLGKGLGHTSVVIGRKRVNSAQLATATLGSDILVLDDGFQHRQLNRDLDIVLIDAANPFGYNHVLPRGLLREPLVGLQRADIIVLTKTDQVPKDILFGVKQQLLKWAPQAPIMSTVHKPLGIQTLASWERNELPQTAPVGIDDPKFLTVSGIGQPDSFRYTVTSLGYTVCHSLDFGDHHEYSTDDVVRMWSEAFAKGANAIVTTEKDAVKLSQLSAIHDLKIPVFVIPIGIEFTEGEDVFKTYISQVGKKAAV</sequence>
<dbReference type="HAMAP" id="MF_00409">
    <property type="entry name" value="LpxK"/>
    <property type="match status" value="1"/>
</dbReference>
<dbReference type="SUPFAM" id="SSF52540">
    <property type="entry name" value="P-loop containing nucleoside triphosphate hydrolases"/>
    <property type="match status" value="1"/>
</dbReference>
<evidence type="ECO:0000256" key="8">
    <source>
        <dbReference type="ARBA" id="ARBA00022741"/>
    </source>
</evidence>
<keyword evidence="7 13" id="KW-0808">Transferase</keyword>
<evidence type="ECO:0000256" key="7">
    <source>
        <dbReference type="ARBA" id="ARBA00022679"/>
    </source>
</evidence>
<evidence type="ECO:0000256" key="12">
    <source>
        <dbReference type="ARBA" id="ARBA00029757"/>
    </source>
</evidence>
<dbReference type="AlphaFoldDB" id="A0A380NK37"/>
<organism evidence="14 15">
    <name type="scientific">Veillonella criceti</name>
    <dbReference type="NCBI Taxonomy" id="103891"/>
    <lineage>
        <taxon>Bacteria</taxon>
        <taxon>Bacillati</taxon>
        <taxon>Bacillota</taxon>
        <taxon>Negativicutes</taxon>
        <taxon>Veillonellales</taxon>
        <taxon>Veillonellaceae</taxon>
        <taxon>Veillonella</taxon>
    </lineage>
</organism>
<comment type="function">
    <text evidence="1 13">Transfers the gamma-phosphate of ATP to the 4'-position of a tetraacyldisaccharide 1-phosphate intermediate (termed DS-1-P) to form tetraacyldisaccharide 1,4'-bis-phosphate (lipid IVA).</text>
</comment>
<dbReference type="InterPro" id="IPR003758">
    <property type="entry name" value="LpxK"/>
</dbReference>
<accession>A0A380NK37</accession>
<evidence type="ECO:0000256" key="5">
    <source>
        <dbReference type="ARBA" id="ARBA00022516"/>
    </source>
</evidence>
<evidence type="ECO:0000256" key="6">
    <source>
        <dbReference type="ARBA" id="ARBA00022556"/>
    </source>
</evidence>
<dbReference type="RefSeq" id="WP_115310021.1">
    <property type="nucleotide sequence ID" value="NZ_UHIO01000001.1"/>
</dbReference>
<comment type="catalytic activity">
    <reaction evidence="13">
        <text>a lipid A disaccharide + ATP = a lipid IVA + ADP + H(+)</text>
        <dbReference type="Rhea" id="RHEA:67840"/>
        <dbReference type="ChEBI" id="CHEBI:15378"/>
        <dbReference type="ChEBI" id="CHEBI:30616"/>
        <dbReference type="ChEBI" id="CHEBI:176343"/>
        <dbReference type="ChEBI" id="CHEBI:176425"/>
        <dbReference type="ChEBI" id="CHEBI:456216"/>
        <dbReference type="EC" id="2.7.1.130"/>
    </reaction>
</comment>
<dbReference type="GO" id="GO:0005886">
    <property type="term" value="C:plasma membrane"/>
    <property type="evidence" value="ECO:0007669"/>
    <property type="project" value="TreeGrafter"/>
</dbReference>
<keyword evidence="15" id="KW-1185">Reference proteome</keyword>
<evidence type="ECO:0000256" key="4">
    <source>
        <dbReference type="ARBA" id="ARBA00016436"/>
    </source>
</evidence>
<feature type="binding site" evidence="13">
    <location>
        <begin position="65"/>
        <end position="72"/>
    </location>
    <ligand>
        <name>ATP</name>
        <dbReference type="ChEBI" id="CHEBI:30616"/>
    </ligand>
</feature>
<keyword evidence="10 13" id="KW-0067">ATP-binding</keyword>
<comment type="similarity">
    <text evidence="13">Belongs to the LpxK family.</text>
</comment>
<keyword evidence="6 13" id="KW-0441">Lipid A biosynthesis</keyword>
<evidence type="ECO:0000256" key="11">
    <source>
        <dbReference type="ARBA" id="ARBA00023098"/>
    </source>
</evidence>
<keyword evidence="9 13" id="KW-0418">Kinase</keyword>
<reference evidence="14 15" key="1">
    <citation type="submission" date="2018-06" db="EMBL/GenBank/DDBJ databases">
        <authorList>
            <consortium name="Pathogen Informatics"/>
            <person name="Doyle S."/>
        </authorList>
    </citation>
    <scope>NUCLEOTIDE SEQUENCE [LARGE SCALE GENOMIC DNA]</scope>
    <source>
        <strain evidence="14 15">NCTC12020</strain>
    </source>
</reference>
<dbReference type="NCBIfam" id="TIGR00682">
    <property type="entry name" value="lpxK"/>
    <property type="match status" value="1"/>
</dbReference>
<dbReference type="Proteomes" id="UP000255367">
    <property type="component" value="Unassembled WGS sequence"/>
</dbReference>
<dbReference type="EC" id="2.7.1.130" evidence="3 13"/>
<proteinExistence type="inferred from homology"/>
<evidence type="ECO:0000256" key="3">
    <source>
        <dbReference type="ARBA" id="ARBA00012071"/>
    </source>
</evidence>
<evidence type="ECO:0000256" key="9">
    <source>
        <dbReference type="ARBA" id="ARBA00022777"/>
    </source>
</evidence>
<name>A0A380NK37_9FIRM</name>
<dbReference type="InterPro" id="IPR027417">
    <property type="entry name" value="P-loop_NTPase"/>
</dbReference>
<gene>
    <name evidence="13 14" type="primary">lpxK</name>
    <name evidence="14" type="ORF">NCTC12020_00807</name>
</gene>
<keyword evidence="5 13" id="KW-0444">Lipid biosynthesis</keyword>
<protein>
    <recommendedName>
        <fullName evidence="4 13">Tetraacyldisaccharide 4'-kinase</fullName>
        <ecNumber evidence="3 13">2.7.1.130</ecNumber>
    </recommendedName>
    <alternativeName>
        <fullName evidence="12 13">Lipid A 4'-kinase</fullName>
    </alternativeName>
</protein>
<evidence type="ECO:0000256" key="1">
    <source>
        <dbReference type="ARBA" id="ARBA00002274"/>
    </source>
</evidence>
<evidence type="ECO:0000313" key="15">
    <source>
        <dbReference type="Proteomes" id="UP000255367"/>
    </source>
</evidence>
<dbReference type="GO" id="GO:0005524">
    <property type="term" value="F:ATP binding"/>
    <property type="evidence" value="ECO:0007669"/>
    <property type="project" value="UniProtKB-UniRule"/>
</dbReference>
<evidence type="ECO:0000313" key="14">
    <source>
        <dbReference type="EMBL" id="SUP42194.1"/>
    </source>
</evidence>
<dbReference type="GO" id="GO:0009245">
    <property type="term" value="P:lipid A biosynthetic process"/>
    <property type="evidence" value="ECO:0007669"/>
    <property type="project" value="UniProtKB-UniRule"/>
</dbReference>
<keyword evidence="8 13" id="KW-0547">Nucleotide-binding</keyword>
<dbReference type="UniPathway" id="UPA00359">
    <property type="reaction ID" value="UER00482"/>
</dbReference>
<evidence type="ECO:0000256" key="2">
    <source>
        <dbReference type="ARBA" id="ARBA00004870"/>
    </source>
</evidence>
<dbReference type="PANTHER" id="PTHR42724:SF1">
    <property type="entry name" value="TETRAACYLDISACCHARIDE 4'-KINASE, MITOCHONDRIAL-RELATED"/>
    <property type="match status" value="1"/>
</dbReference>
<dbReference type="GO" id="GO:0009244">
    <property type="term" value="P:lipopolysaccharide core region biosynthetic process"/>
    <property type="evidence" value="ECO:0007669"/>
    <property type="project" value="TreeGrafter"/>
</dbReference>
<dbReference type="GO" id="GO:0009029">
    <property type="term" value="F:lipid-A 4'-kinase activity"/>
    <property type="evidence" value="ECO:0007669"/>
    <property type="project" value="UniProtKB-UniRule"/>
</dbReference>
<dbReference type="Pfam" id="PF02606">
    <property type="entry name" value="LpxK"/>
    <property type="match status" value="1"/>
</dbReference>
<comment type="pathway">
    <text evidence="2 13">Glycolipid biosynthesis; lipid IV(A) biosynthesis; lipid IV(A) from (3R)-3-hydroxytetradecanoyl-[acyl-carrier-protein] and UDP-N-acetyl-alpha-D-glucosamine: step 6/6.</text>
</comment>
<dbReference type="OrthoDB" id="9789797at2"/>
<dbReference type="PANTHER" id="PTHR42724">
    <property type="entry name" value="TETRAACYLDISACCHARIDE 4'-KINASE"/>
    <property type="match status" value="1"/>
</dbReference>
<dbReference type="EMBL" id="UHIO01000001">
    <property type="protein sequence ID" value="SUP42194.1"/>
    <property type="molecule type" value="Genomic_DNA"/>
</dbReference>
<keyword evidence="11 13" id="KW-0443">Lipid metabolism</keyword>
<evidence type="ECO:0000256" key="13">
    <source>
        <dbReference type="HAMAP-Rule" id="MF_00409"/>
    </source>
</evidence>
<evidence type="ECO:0000256" key="10">
    <source>
        <dbReference type="ARBA" id="ARBA00022840"/>
    </source>
</evidence>